<dbReference type="RefSeq" id="WP_004895516.1">
    <property type="nucleotide sequence ID" value="NZ_KB849578.1"/>
</dbReference>
<organism evidence="2 3">
    <name type="scientific">Acinetobacter schindleri CIP 107287</name>
    <dbReference type="NCBI Taxonomy" id="1217988"/>
    <lineage>
        <taxon>Bacteria</taxon>
        <taxon>Pseudomonadati</taxon>
        <taxon>Pseudomonadota</taxon>
        <taxon>Gammaproteobacteria</taxon>
        <taxon>Moraxellales</taxon>
        <taxon>Moraxellaceae</taxon>
        <taxon>Acinetobacter</taxon>
    </lineage>
</organism>
<keyword evidence="1" id="KW-0472">Membrane</keyword>
<evidence type="ECO:0000256" key="1">
    <source>
        <dbReference type="SAM" id="Phobius"/>
    </source>
</evidence>
<feature type="transmembrane region" description="Helical" evidence="1">
    <location>
        <begin position="6"/>
        <end position="24"/>
    </location>
</feature>
<evidence type="ECO:0000313" key="2">
    <source>
        <dbReference type="EMBL" id="ENV43253.1"/>
    </source>
</evidence>
<dbReference type="HOGENOM" id="CLU_153651_0_0_6"/>
<dbReference type="Proteomes" id="UP000018440">
    <property type="component" value="Unassembled WGS sequence"/>
</dbReference>
<dbReference type="EMBL" id="APPQ01000031">
    <property type="protein sequence ID" value="ENV43253.1"/>
    <property type="molecule type" value="Genomic_DNA"/>
</dbReference>
<dbReference type="AlphaFoldDB" id="N9AGQ9"/>
<comment type="caution">
    <text evidence="2">The sequence shown here is derived from an EMBL/GenBank/DDBJ whole genome shotgun (WGS) entry which is preliminary data.</text>
</comment>
<evidence type="ECO:0000313" key="3">
    <source>
        <dbReference type="Proteomes" id="UP000018440"/>
    </source>
</evidence>
<feature type="transmembrane region" description="Helical" evidence="1">
    <location>
        <begin position="31"/>
        <end position="51"/>
    </location>
</feature>
<sequence>MELFNLFQIVGALLLLIAGLIFMIAGRERGLFLAIIFFGGGCLSVLTGTLLETQNNPSKRYISKDEARAAKMFKQNCKQVSFIQANNTSGIGVGMTGQGSPVLGTVSSSNEDSFVYVCDGNVQYTLTYDIEKYRKFYQ</sequence>
<keyword evidence="1" id="KW-0812">Transmembrane</keyword>
<accession>N9AGQ9</accession>
<gene>
    <name evidence="2" type="ORF">F955_02800</name>
</gene>
<protein>
    <submittedName>
        <fullName evidence="2">Uncharacterized protein</fullName>
    </submittedName>
</protein>
<dbReference type="PATRIC" id="fig|1217988.3.peg.2701"/>
<proteinExistence type="predicted"/>
<reference evidence="2 3" key="1">
    <citation type="submission" date="2013-02" db="EMBL/GenBank/DDBJ databases">
        <title>The Genome Sequence of Acinetobacter schindleri CIP 107287.</title>
        <authorList>
            <consortium name="The Broad Institute Genome Sequencing Platform"/>
            <consortium name="The Broad Institute Genome Sequencing Center for Infectious Disease"/>
            <person name="Cerqueira G."/>
            <person name="Feldgarden M."/>
            <person name="Courvalin P."/>
            <person name="Perichon B."/>
            <person name="Grillot-Courvalin C."/>
            <person name="Clermont D."/>
            <person name="Rocha E."/>
            <person name="Yoon E.-J."/>
            <person name="Nemec A."/>
            <person name="Walker B."/>
            <person name="Young S.K."/>
            <person name="Zeng Q."/>
            <person name="Gargeya S."/>
            <person name="Fitzgerald M."/>
            <person name="Haas B."/>
            <person name="Abouelleil A."/>
            <person name="Alvarado L."/>
            <person name="Arachchi H.M."/>
            <person name="Berlin A.M."/>
            <person name="Chapman S.B."/>
            <person name="Dewar J."/>
            <person name="Goldberg J."/>
            <person name="Griggs A."/>
            <person name="Gujja S."/>
            <person name="Hansen M."/>
            <person name="Howarth C."/>
            <person name="Imamovic A."/>
            <person name="Larimer J."/>
            <person name="McCowan C."/>
            <person name="Murphy C."/>
            <person name="Neiman D."/>
            <person name="Pearson M."/>
            <person name="Priest M."/>
            <person name="Roberts A."/>
            <person name="Saif S."/>
            <person name="Shea T."/>
            <person name="Sisk P."/>
            <person name="Sykes S."/>
            <person name="Wortman J."/>
            <person name="Nusbaum C."/>
            <person name="Birren B."/>
        </authorList>
    </citation>
    <scope>NUCLEOTIDE SEQUENCE [LARGE SCALE GENOMIC DNA]</scope>
    <source>
        <strain evidence="2 3">CIP 107287</strain>
    </source>
</reference>
<keyword evidence="1" id="KW-1133">Transmembrane helix</keyword>
<name>N9AGQ9_9GAMM</name>